<dbReference type="InterPro" id="IPR020471">
    <property type="entry name" value="AKR"/>
</dbReference>
<evidence type="ECO:0000313" key="9">
    <source>
        <dbReference type="Proteomes" id="UP000326354"/>
    </source>
</evidence>
<evidence type="ECO:0000256" key="4">
    <source>
        <dbReference type="PIRSR" id="PIRSR000097-1"/>
    </source>
</evidence>
<dbReference type="Gene3D" id="3.20.20.100">
    <property type="entry name" value="NADP-dependent oxidoreductase domain"/>
    <property type="match status" value="1"/>
</dbReference>
<dbReference type="KEGG" id="uam:UABAM_05334"/>
<gene>
    <name evidence="8" type="ORF">UABAM_05334</name>
</gene>
<evidence type="ECO:0000256" key="6">
    <source>
        <dbReference type="PIRSR" id="PIRSR000097-3"/>
    </source>
</evidence>
<dbReference type="InterPro" id="IPR036812">
    <property type="entry name" value="NAD(P)_OxRdtase_dom_sf"/>
</dbReference>
<protein>
    <submittedName>
        <fullName evidence="8">Aldehyde reductase</fullName>
    </submittedName>
</protein>
<organism evidence="8 9">
    <name type="scientific">Uabimicrobium amorphum</name>
    <dbReference type="NCBI Taxonomy" id="2596890"/>
    <lineage>
        <taxon>Bacteria</taxon>
        <taxon>Pseudomonadati</taxon>
        <taxon>Planctomycetota</taxon>
        <taxon>Candidatus Uabimicrobiia</taxon>
        <taxon>Candidatus Uabimicrobiales</taxon>
        <taxon>Candidatus Uabimicrobiaceae</taxon>
        <taxon>Candidatus Uabimicrobium</taxon>
    </lineage>
</organism>
<dbReference type="PIRSF" id="PIRSF000097">
    <property type="entry name" value="AKR"/>
    <property type="match status" value="1"/>
</dbReference>
<name>A0A5S9IT44_UABAM</name>
<feature type="domain" description="NADP-dependent oxidoreductase" evidence="7">
    <location>
        <begin position="15"/>
        <end position="288"/>
    </location>
</feature>
<evidence type="ECO:0000256" key="3">
    <source>
        <dbReference type="ARBA" id="ARBA00023002"/>
    </source>
</evidence>
<evidence type="ECO:0000256" key="1">
    <source>
        <dbReference type="ARBA" id="ARBA00007905"/>
    </source>
</evidence>
<evidence type="ECO:0000256" key="5">
    <source>
        <dbReference type="PIRSR" id="PIRSR000097-2"/>
    </source>
</evidence>
<dbReference type="GO" id="GO:0016491">
    <property type="term" value="F:oxidoreductase activity"/>
    <property type="evidence" value="ECO:0007669"/>
    <property type="project" value="UniProtKB-KW"/>
</dbReference>
<dbReference type="PANTHER" id="PTHR11732">
    <property type="entry name" value="ALDO/KETO REDUCTASE"/>
    <property type="match status" value="1"/>
</dbReference>
<comment type="similarity">
    <text evidence="1">Belongs to the aldo/keto reductase family.</text>
</comment>
<feature type="site" description="Lowers pKa of active site Tyr" evidence="6">
    <location>
        <position position="77"/>
    </location>
</feature>
<keyword evidence="3" id="KW-0560">Oxidoreductase</keyword>
<dbReference type="InterPro" id="IPR018170">
    <property type="entry name" value="Aldo/ket_reductase_CS"/>
</dbReference>
<keyword evidence="2" id="KW-0521">NADP</keyword>
<dbReference type="FunFam" id="3.20.20.100:FF:000006">
    <property type="entry name" value="Aldo-keto reductase family 1 member A1"/>
    <property type="match status" value="1"/>
</dbReference>
<accession>A0A5S9IT44</accession>
<dbReference type="OrthoDB" id="9804790at2"/>
<reference evidence="8 9" key="1">
    <citation type="submission" date="2019-08" db="EMBL/GenBank/DDBJ databases">
        <title>Complete genome sequence of Candidatus Uab amorphum.</title>
        <authorList>
            <person name="Shiratori T."/>
            <person name="Suzuki S."/>
            <person name="Kakizawa Y."/>
            <person name="Ishida K."/>
        </authorList>
    </citation>
    <scope>NUCLEOTIDE SEQUENCE [LARGE SCALE GENOMIC DNA]</scope>
    <source>
        <strain evidence="8 9">SRT547</strain>
    </source>
</reference>
<dbReference type="PROSITE" id="PS00798">
    <property type="entry name" value="ALDOKETO_REDUCTASE_1"/>
    <property type="match status" value="1"/>
</dbReference>
<evidence type="ECO:0000256" key="2">
    <source>
        <dbReference type="ARBA" id="ARBA00022857"/>
    </source>
</evidence>
<dbReference type="EMBL" id="AP019860">
    <property type="protein sequence ID" value="BBM86932.1"/>
    <property type="molecule type" value="Genomic_DNA"/>
</dbReference>
<dbReference type="RefSeq" id="WP_151970968.1">
    <property type="nucleotide sequence ID" value="NZ_AP019860.1"/>
</dbReference>
<dbReference type="PRINTS" id="PR00069">
    <property type="entry name" value="ALDKETRDTASE"/>
</dbReference>
<evidence type="ECO:0000259" key="7">
    <source>
        <dbReference type="Pfam" id="PF00248"/>
    </source>
</evidence>
<dbReference type="Pfam" id="PF00248">
    <property type="entry name" value="Aldo_ket_red"/>
    <property type="match status" value="1"/>
</dbReference>
<feature type="active site" description="Proton donor" evidence="4">
    <location>
        <position position="48"/>
    </location>
</feature>
<feature type="binding site" evidence="5">
    <location>
        <position position="110"/>
    </location>
    <ligand>
        <name>substrate</name>
    </ligand>
</feature>
<dbReference type="Proteomes" id="UP000326354">
    <property type="component" value="Chromosome"/>
</dbReference>
<dbReference type="PROSITE" id="PS00062">
    <property type="entry name" value="ALDOKETO_REDUCTASE_2"/>
    <property type="match status" value="1"/>
</dbReference>
<sequence length="314" mass="35364">MKYLQLSSGEKMPALGLGTWKSAPGEVYEAIREAIRIGYRHIDCAAIYQNEAEIGKAFSDAFSAGDVSREELWITSKLWNDAHKAEDVLPALKKTLHDLQLDYLDLYLIHWPIAFQPQTTFPKDASGFLSLEEVPLSETWQAMEECARQGLCKHIGVSNFSITKLKSLVSSAQIIPQVNQIEMHPLLAQPNMLEYCNENNIVLTAYAPLGSKGREIKEEEPDLLTNPVISDIAKQHNCTAAQVLIRWAIERGTSTIPKSTNRDRLAQNFASINVFLSAEDMKAIDALDKHLRFFHGKFWEMEGAPYTVANLWDE</sequence>
<evidence type="ECO:0000313" key="8">
    <source>
        <dbReference type="EMBL" id="BBM86932.1"/>
    </source>
</evidence>
<dbReference type="InterPro" id="IPR023210">
    <property type="entry name" value="NADP_OxRdtase_dom"/>
</dbReference>
<dbReference type="SUPFAM" id="SSF51430">
    <property type="entry name" value="NAD(P)-linked oxidoreductase"/>
    <property type="match status" value="1"/>
</dbReference>
<dbReference type="AlphaFoldDB" id="A0A5S9IT44"/>
<keyword evidence="9" id="KW-1185">Reference proteome</keyword>
<proteinExistence type="inferred from homology"/>